<evidence type="ECO:0000313" key="3">
    <source>
        <dbReference type="Proteomes" id="UP000240957"/>
    </source>
</evidence>
<dbReference type="Proteomes" id="UP001595455">
    <property type="component" value="Unassembled WGS sequence"/>
</dbReference>
<protein>
    <submittedName>
        <fullName evidence="2">Uncharacterized protein</fullName>
    </submittedName>
</protein>
<dbReference type="AlphaFoldDB" id="A0A371YPL0"/>
<organism evidence="2 3">
    <name type="scientific">Acinetobacter sichuanensis</name>
    <dbReference type="NCBI Taxonomy" id="2136183"/>
    <lineage>
        <taxon>Bacteria</taxon>
        <taxon>Pseudomonadati</taxon>
        <taxon>Pseudomonadota</taxon>
        <taxon>Gammaproteobacteria</taxon>
        <taxon>Moraxellales</taxon>
        <taxon>Moraxellaceae</taxon>
        <taxon>Acinetobacter</taxon>
    </lineage>
</organism>
<dbReference type="RefSeq" id="WP_107008554.1">
    <property type="nucleotide sequence ID" value="NZ_JBHRSF010000102.1"/>
</dbReference>
<proteinExistence type="predicted"/>
<reference evidence="1" key="1">
    <citation type="journal article" date="2014" name="Int. J. Syst. Evol. Microbiol.">
        <title>Complete genome of a new Firmicutes species belonging to the dominant human colonic microbiota ('Ruminococcus bicirculans') reveals two chromosomes and a selective capacity to utilize plant glucans.</title>
        <authorList>
            <consortium name="NISC Comparative Sequencing Program"/>
            <person name="Wegmann U."/>
            <person name="Louis P."/>
            <person name="Goesmann A."/>
            <person name="Henrissat B."/>
            <person name="Duncan S.H."/>
            <person name="Flint H.J."/>
        </authorList>
    </citation>
    <scope>NUCLEOTIDE SEQUENCE</scope>
    <source>
        <strain evidence="1">KCTC 62575</strain>
    </source>
</reference>
<dbReference type="EMBL" id="PYIX02000018">
    <property type="protein sequence ID" value="RFC83393.1"/>
    <property type="molecule type" value="Genomic_DNA"/>
</dbReference>
<dbReference type="EMBL" id="JBHRSF010000102">
    <property type="protein sequence ID" value="MFC2996886.1"/>
    <property type="molecule type" value="Genomic_DNA"/>
</dbReference>
<keyword evidence="4" id="KW-1185">Reference proteome</keyword>
<reference evidence="2 3" key="2">
    <citation type="submission" date="2018-08" db="EMBL/GenBank/DDBJ databases">
        <title>The draft genome of Acinetobacter sichuanensis strain WCHAc060041.</title>
        <authorList>
            <person name="Qin J."/>
            <person name="Feng Y."/>
            <person name="Zong Z."/>
        </authorList>
    </citation>
    <scope>NUCLEOTIDE SEQUENCE [LARGE SCALE GENOMIC DNA]</scope>
    <source>
        <strain evidence="2 3">WCHAc060041</strain>
    </source>
</reference>
<evidence type="ECO:0000313" key="4">
    <source>
        <dbReference type="Proteomes" id="UP001595455"/>
    </source>
</evidence>
<evidence type="ECO:0000313" key="1">
    <source>
        <dbReference type="EMBL" id="MFC2996886.1"/>
    </source>
</evidence>
<name>A0A371YPL0_9GAMM</name>
<reference evidence="4" key="3">
    <citation type="journal article" date="2019" name="Int. J. Syst. Evol. Microbiol.">
        <title>The Global Catalogue of Microorganisms (GCM) 10K type strain sequencing project: providing services to taxonomists for standard genome sequencing and annotation.</title>
        <authorList>
            <consortium name="The Broad Institute Genomics Platform"/>
            <consortium name="The Broad Institute Genome Sequencing Center for Infectious Disease"/>
            <person name="Wu L."/>
            <person name="Ma J."/>
        </authorList>
    </citation>
    <scope>NUCLEOTIDE SEQUENCE [LARGE SCALE GENOMIC DNA]</scope>
    <source>
        <strain evidence="4">KCTC 62575</strain>
    </source>
</reference>
<dbReference type="OrthoDB" id="8914001at2"/>
<dbReference type="Proteomes" id="UP000240957">
    <property type="component" value="Unassembled WGS sequence"/>
</dbReference>
<gene>
    <name evidence="1" type="ORF">ACFODO_16825</name>
    <name evidence="2" type="ORF">C9E89_011910</name>
</gene>
<evidence type="ECO:0000313" key="2">
    <source>
        <dbReference type="EMBL" id="RFC83393.1"/>
    </source>
</evidence>
<comment type="caution">
    <text evidence="2">The sequence shown here is derived from an EMBL/GenBank/DDBJ whole genome shotgun (WGS) entry which is preliminary data.</text>
</comment>
<reference evidence="1" key="4">
    <citation type="submission" date="2024-09" db="EMBL/GenBank/DDBJ databases">
        <authorList>
            <person name="Sun Q."/>
            <person name="Mori K."/>
        </authorList>
    </citation>
    <scope>NUCLEOTIDE SEQUENCE</scope>
    <source>
        <strain evidence="1">KCTC 62575</strain>
    </source>
</reference>
<sequence>MITQTNKELQNLYSIDEHYLNSLYQKATSLSIEEQINAELEISKLLSPVIPSFSYDYFNPPWLKDCKFDDNIWFIERSKNLKKIDFSKIYIDNEIRLVDSPFLNIFKLWLSTSTSPKLNNGITLKNKSLLQIININLSLIDSILLNSKKVKISKRGLHSLNSEFFKDIIINISLSGVEEGIYDFKNTVRQYLLNNIEKINIHDVEEFEREFPYIHITSENSLNFSVEQLRKSKFFLYNKNAYRTNNSLKTTVNSSTFNKLYKNTLAYEYLHFEILDELSLNHSTSRRKYASVPTKSFENKNLTRARIFHIVRVIESINLAFSLSNIKYKSIKIDFASIFNHVENISNSRTTTLPSKVIFKAFQDAFIYVHKYMDYILDAFHNIIIDVESLRSSKSPKFVLFKEKLYPNYIKGPLKELDINTWSTFEFLDVNSNNKNIGLPQAYQLLIGSISILIGTVMARRQSEILSLSATHALYPTNIDPEKFPQTEFYLTFNNAKSGSGGGIDLKEELNLPIPTSIAKIIYKLQEFNHKLLYYFPKFAKNPTLLSSLDPVSISFGYINQTTHNHYLDYFCDYFETPIIISESQIQQRYYIRQHQLRRFFAMLFFWANSFNGIDSLRKFLGHTRMDHVYNYITETTPGEVLAGVKAQYIAEHLALPKEHAAYIQNIEALEPLLKEHFSIGYFDYLSYEEISENYDRALSRKELEEYFYTLLSSSIIDIKPMFFNSKEEDRIRSFKLILIVNENDNIN</sequence>
<accession>A0A371YPL0</accession>